<dbReference type="CDD" id="cd08977">
    <property type="entry name" value="SusD"/>
    <property type="match status" value="1"/>
</dbReference>
<gene>
    <name evidence="8" type="ORF">L3049_02160</name>
</gene>
<comment type="similarity">
    <text evidence="2">Belongs to the SusD family.</text>
</comment>
<evidence type="ECO:0000313" key="9">
    <source>
        <dbReference type="Proteomes" id="UP001528920"/>
    </source>
</evidence>
<dbReference type="InterPro" id="IPR011990">
    <property type="entry name" value="TPR-like_helical_dom_sf"/>
</dbReference>
<dbReference type="InterPro" id="IPR033985">
    <property type="entry name" value="SusD-like_N"/>
</dbReference>
<keyword evidence="3" id="KW-0732">Signal</keyword>
<keyword evidence="4" id="KW-0472">Membrane</keyword>
<evidence type="ECO:0000256" key="4">
    <source>
        <dbReference type="ARBA" id="ARBA00023136"/>
    </source>
</evidence>
<dbReference type="RefSeq" id="WP_275108135.1">
    <property type="nucleotide sequence ID" value="NZ_JAKJSC010000001.1"/>
</dbReference>
<feature type="domain" description="SusD-like N-terminal" evidence="7">
    <location>
        <begin position="25"/>
        <end position="228"/>
    </location>
</feature>
<dbReference type="EMBL" id="JAKJSC010000001">
    <property type="protein sequence ID" value="MDE5416795.1"/>
    <property type="molecule type" value="Genomic_DNA"/>
</dbReference>
<keyword evidence="5" id="KW-0998">Cell outer membrane</keyword>
<evidence type="ECO:0000256" key="1">
    <source>
        <dbReference type="ARBA" id="ARBA00004442"/>
    </source>
</evidence>
<evidence type="ECO:0000256" key="2">
    <source>
        <dbReference type="ARBA" id="ARBA00006275"/>
    </source>
</evidence>
<feature type="domain" description="RagB/SusD" evidence="6">
    <location>
        <begin position="312"/>
        <end position="458"/>
    </location>
</feature>
<accession>A0ABT5VMX3</accession>
<protein>
    <submittedName>
        <fullName evidence="8">RagB/SusD family nutrient uptake outer membrane protein</fullName>
    </submittedName>
</protein>
<dbReference type="Proteomes" id="UP001528920">
    <property type="component" value="Unassembled WGS sequence"/>
</dbReference>
<evidence type="ECO:0000259" key="7">
    <source>
        <dbReference type="Pfam" id="PF14322"/>
    </source>
</evidence>
<name>A0ABT5VMX3_9BACT</name>
<evidence type="ECO:0000256" key="5">
    <source>
        <dbReference type="ARBA" id="ARBA00023237"/>
    </source>
</evidence>
<comment type="caution">
    <text evidence="8">The sequence shown here is derived from an EMBL/GenBank/DDBJ whole genome shotgun (WGS) entry which is preliminary data.</text>
</comment>
<comment type="subcellular location">
    <subcellularLocation>
        <location evidence="1">Cell outer membrane</location>
    </subcellularLocation>
</comment>
<dbReference type="PROSITE" id="PS51257">
    <property type="entry name" value="PROKAR_LIPOPROTEIN"/>
    <property type="match status" value="1"/>
</dbReference>
<sequence>MKNRIRNNIFLLFALIAIGFSSCDDYLDVKPKGQVIPTRAIEFREMLTKAYSNFPNSRGLVAIASDEMDLKTGDSEGLYDYRNIYQWDQNAGGAESDLGYLPMYKTIFYCNYILENIDDAIEGTQEEIDQTKGETYLLRAYSHFILSNIFGDQYQPGTNDQLRTAPLVTLVDLDVNPFPSTLKAMNDSIIADINKGKKLMSVDKQEEAVLRYRFSLNAANAFEARFYLYTGQWALALDAAQKVINNEAYSLVNFASFGDDDVLPTHFESSESILALEKTCDFKIHSAVVASSALTDAFDRTNDMRFSKYLKYDYDASGYKFSGNKVSYDQFKTTFRLSELYLTAAEAAFNLKDFDASKSFLKSLIEKRYTTETVEAEKAIIDNLSETDLKTRVFNERFKELCAEGHRWFDLKRMGKPSITHIVKETSEVSKEFILNENDARYVIPFPNEVVQNNPNLNN</sequence>
<proteinExistence type="inferred from homology"/>
<organism evidence="8 9">
    <name type="scientific">Paralabilibaculum antarcticum</name>
    <dbReference type="NCBI Taxonomy" id="2912572"/>
    <lineage>
        <taxon>Bacteria</taxon>
        <taxon>Pseudomonadati</taxon>
        <taxon>Bacteroidota</taxon>
        <taxon>Bacteroidia</taxon>
        <taxon>Marinilabiliales</taxon>
        <taxon>Marinifilaceae</taxon>
        <taxon>Paralabilibaculum</taxon>
    </lineage>
</organism>
<dbReference type="Pfam" id="PF07980">
    <property type="entry name" value="SusD_RagB"/>
    <property type="match status" value="1"/>
</dbReference>
<dbReference type="Pfam" id="PF14322">
    <property type="entry name" value="SusD-like_3"/>
    <property type="match status" value="1"/>
</dbReference>
<reference evidence="8 9" key="1">
    <citation type="submission" date="2022-01" db="EMBL/GenBank/DDBJ databases">
        <title>Labilibaculum sp. nov, a marine bacterium isolated from Antarctica.</title>
        <authorList>
            <person name="Dai W."/>
        </authorList>
    </citation>
    <scope>NUCLEOTIDE SEQUENCE [LARGE SCALE GENOMIC DNA]</scope>
    <source>
        <strain evidence="8 9">DW002</strain>
    </source>
</reference>
<dbReference type="InterPro" id="IPR012944">
    <property type="entry name" value="SusD_RagB_dom"/>
</dbReference>
<evidence type="ECO:0000313" key="8">
    <source>
        <dbReference type="EMBL" id="MDE5416795.1"/>
    </source>
</evidence>
<dbReference type="Gene3D" id="1.25.40.390">
    <property type="match status" value="1"/>
</dbReference>
<keyword evidence="9" id="KW-1185">Reference proteome</keyword>
<dbReference type="SUPFAM" id="SSF48452">
    <property type="entry name" value="TPR-like"/>
    <property type="match status" value="1"/>
</dbReference>
<evidence type="ECO:0000256" key="3">
    <source>
        <dbReference type="ARBA" id="ARBA00022729"/>
    </source>
</evidence>
<evidence type="ECO:0000259" key="6">
    <source>
        <dbReference type="Pfam" id="PF07980"/>
    </source>
</evidence>